<sequence>MLDDMPRAVSGASRSRLHARYPIRTTDAPTEQRLLPYAGGPVLFETGQFAGRTLRFKLHELQKADAGRKFTRKDRRALDPPPVVSLTLYEIMNPVLSTEREVEVGSDSTFRTLGLLCHVELYDVSVLESRDLRPGRFIPADVSPRDASTSRVPSGTTSQAPLASRGSDTYTNRVPQGLDRYRDSLLSPTAPNPTVYAPFPRELFVPTSPILARSSGRIDSTARERHILTTDDYLCTSELAGTTVAEAACVDLRGKSTLMFIFSDLSVKREGEFILQYRVFDVMSTICGGVGHPILAECYGGPFQVYATKEYPGLRPSTNLTKHLSRYGIRLNVRENERRRNKKEYVESSEVLSQTVSSADTNDYSKRNVGSPMFPISPSTSSTGSGFGL</sequence>
<evidence type="ECO:0000313" key="7">
    <source>
        <dbReference type="EMBL" id="CCL99474.1"/>
    </source>
</evidence>
<keyword evidence="4" id="KW-0539">Nucleus</keyword>
<dbReference type="OrthoDB" id="5599552at2759"/>
<evidence type="ECO:0000256" key="2">
    <source>
        <dbReference type="ARBA" id="ARBA00023015"/>
    </source>
</evidence>
<keyword evidence="2" id="KW-0805">Transcription regulation</keyword>
<feature type="region of interest" description="Disordered" evidence="5">
    <location>
        <begin position="141"/>
        <end position="174"/>
    </location>
</feature>
<evidence type="ECO:0000256" key="4">
    <source>
        <dbReference type="ARBA" id="ARBA00023242"/>
    </source>
</evidence>
<dbReference type="PANTHER" id="PTHR33572">
    <property type="entry name" value="SPORE DEVELOPMENT REGULATOR VOSA"/>
    <property type="match status" value="1"/>
</dbReference>
<dbReference type="RefSeq" id="XP_012178757.1">
    <property type="nucleotide sequence ID" value="XM_012323367.1"/>
</dbReference>
<organism evidence="7 8">
    <name type="scientific">Fibroporia radiculosa</name>
    <dbReference type="NCBI Taxonomy" id="599839"/>
    <lineage>
        <taxon>Eukaryota</taxon>
        <taxon>Fungi</taxon>
        <taxon>Dikarya</taxon>
        <taxon>Basidiomycota</taxon>
        <taxon>Agaricomycotina</taxon>
        <taxon>Agaricomycetes</taxon>
        <taxon>Polyporales</taxon>
        <taxon>Fibroporiaceae</taxon>
        <taxon>Fibroporia</taxon>
    </lineage>
</organism>
<reference evidence="7 8" key="1">
    <citation type="journal article" date="2012" name="Appl. Environ. Microbiol.">
        <title>Short-read sequencing for genomic analysis of the brown rot fungus Fibroporia radiculosa.</title>
        <authorList>
            <person name="Tang J.D."/>
            <person name="Perkins A.D."/>
            <person name="Sonstegard T.S."/>
            <person name="Schroeder S.G."/>
            <person name="Burgess S.C."/>
            <person name="Diehl S.V."/>
        </authorList>
    </citation>
    <scope>NUCLEOTIDE SEQUENCE [LARGE SCALE GENOMIC DNA]</scope>
    <source>
        <strain evidence="7 8">TFFH 294</strain>
    </source>
</reference>
<keyword evidence="3" id="KW-0804">Transcription</keyword>
<dbReference type="Gene3D" id="2.60.40.3960">
    <property type="entry name" value="Velvet domain"/>
    <property type="match status" value="1"/>
</dbReference>
<dbReference type="Proteomes" id="UP000006352">
    <property type="component" value="Unassembled WGS sequence"/>
</dbReference>
<dbReference type="InterPro" id="IPR021740">
    <property type="entry name" value="Velvet"/>
</dbReference>
<name>J4H164_9APHY</name>
<dbReference type="InParanoid" id="J4H164"/>
<dbReference type="EMBL" id="HE796933">
    <property type="protein sequence ID" value="CCL99474.1"/>
    <property type="molecule type" value="Genomic_DNA"/>
</dbReference>
<feature type="domain" description="Velvet" evidence="6">
    <location>
        <begin position="51"/>
        <end position="334"/>
    </location>
</feature>
<evidence type="ECO:0000313" key="8">
    <source>
        <dbReference type="Proteomes" id="UP000006352"/>
    </source>
</evidence>
<proteinExistence type="predicted"/>
<dbReference type="PANTHER" id="PTHR33572:SF3">
    <property type="entry name" value="VELVET COMPLEX SUBUNIT B"/>
    <property type="match status" value="1"/>
</dbReference>
<dbReference type="AlphaFoldDB" id="J4H164"/>
<dbReference type="STRING" id="599839.J4H164"/>
<keyword evidence="8" id="KW-1185">Reference proteome</keyword>
<dbReference type="PROSITE" id="PS51821">
    <property type="entry name" value="VELVET"/>
    <property type="match status" value="1"/>
</dbReference>
<dbReference type="GO" id="GO:0005634">
    <property type="term" value="C:nucleus"/>
    <property type="evidence" value="ECO:0007669"/>
    <property type="project" value="UniProtKB-SubCell"/>
</dbReference>
<comment type="subcellular location">
    <subcellularLocation>
        <location evidence="1">Nucleus</location>
    </subcellularLocation>
</comment>
<feature type="compositionally biased region" description="Low complexity" evidence="5">
    <location>
        <begin position="374"/>
        <end position="389"/>
    </location>
</feature>
<dbReference type="InterPro" id="IPR038491">
    <property type="entry name" value="Velvet_dom_sf"/>
</dbReference>
<evidence type="ECO:0000259" key="6">
    <source>
        <dbReference type="PROSITE" id="PS51821"/>
    </source>
</evidence>
<dbReference type="HOGENOM" id="CLU_044751_0_0_1"/>
<evidence type="ECO:0000256" key="5">
    <source>
        <dbReference type="SAM" id="MobiDB-lite"/>
    </source>
</evidence>
<accession>J4H164</accession>
<evidence type="ECO:0000256" key="3">
    <source>
        <dbReference type="ARBA" id="ARBA00023163"/>
    </source>
</evidence>
<protein>
    <recommendedName>
        <fullName evidence="6">Velvet domain-containing protein</fullName>
    </recommendedName>
</protein>
<dbReference type="GeneID" id="24094385"/>
<dbReference type="Pfam" id="PF11754">
    <property type="entry name" value="Velvet"/>
    <property type="match status" value="1"/>
</dbReference>
<feature type="compositionally biased region" description="Polar residues" evidence="5">
    <location>
        <begin position="146"/>
        <end position="174"/>
    </location>
</feature>
<dbReference type="InterPro" id="IPR037525">
    <property type="entry name" value="Velvet_dom"/>
</dbReference>
<feature type="region of interest" description="Disordered" evidence="5">
    <location>
        <begin position="357"/>
        <end position="389"/>
    </location>
</feature>
<gene>
    <name evidence="7" type="ORF">FIBRA_01492</name>
</gene>
<evidence type="ECO:0000256" key="1">
    <source>
        <dbReference type="ARBA" id="ARBA00004123"/>
    </source>
</evidence>